<dbReference type="GO" id="GO:0004176">
    <property type="term" value="F:ATP-dependent peptidase activity"/>
    <property type="evidence" value="ECO:0007669"/>
    <property type="project" value="InterPro"/>
</dbReference>
<dbReference type="GO" id="GO:0051117">
    <property type="term" value="F:ATPase binding"/>
    <property type="evidence" value="ECO:0007669"/>
    <property type="project" value="TreeGrafter"/>
</dbReference>
<dbReference type="InterPro" id="IPR001907">
    <property type="entry name" value="ClpP"/>
</dbReference>
<evidence type="ECO:0000256" key="3">
    <source>
        <dbReference type="ARBA" id="ARBA00022801"/>
    </source>
</evidence>
<dbReference type="NCBIfam" id="NF009205">
    <property type="entry name" value="PRK12553.1"/>
    <property type="match status" value="1"/>
</dbReference>
<dbReference type="HAMAP" id="MF_00444">
    <property type="entry name" value="ClpP"/>
    <property type="match status" value="1"/>
</dbReference>
<feature type="active site" evidence="5">
    <location>
        <position position="113"/>
    </location>
</feature>
<dbReference type="GO" id="GO:0004252">
    <property type="term" value="F:serine-type endopeptidase activity"/>
    <property type="evidence" value="ECO:0007669"/>
    <property type="project" value="UniProtKB-EC"/>
</dbReference>
<dbReference type="EMBL" id="BRYA01000693">
    <property type="protein sequence ID" value="GMI30046.1"/>
    <property type="molecule type" value="Genomic_DNA"/>
</dbReference>
<keyword evidence="3 7" id="KW-0378">Hydrolase</keyword>
<evidence type="ECO:0000256" key="6">
    <source>
        <dbReference type="PROSITE-ProRule" id="PRU10086"/>
    </source>
</evidence>
<dbReference type="Gene3D" id="3.90.226.10">
    <property type="entry name" value="2-enoyl-CoA Hydratase, Chain A, domain 1"/>
    <property type="match status" value="1"/>
</dbReference>
<feature type="active site" evidence="6">
    <location>
        <position position="138"/>
    </location>
</feature>
<evidence type="ECO:0000256" key="4">
    <source>
        <dbReference type="ARBA" id="ARBA00022825"/>
    </source>
</evidence>
<reference evidence="10" key="1">
    <citation type="journal article" date="2023" name="Commun. Biol.">
        <title>Genome analysis of Parmales, the sister group of diatoms, reveals the evolutionary specialization of diatoms from phago-mixotrophs to photoautotrophs.</title>
        <authorList>
            <person name="Ban H."/>
            <person name="Sato S."/>
            <person name="Yoshikawa S."/>
            <person name="Yamada K."/>
            <person name="Nakamura Y."/>
            <person name="Ichinomiya M."/>
            <person name="Sato N."/>
            <person name="Blanc-Mathieu R."/>
            <person name="Endo H."/>
            <person name="Kuwata A."/>
            <person name="Ogata H."/>
        </authorList>
    </citation>
    <scope>NUCLEOTIDE SEQUENCE [LARGE SCALE GENOMIC DNA]</scope>
</reference>
<sequence>MLKTLPNLFRKTLIPNAMVPMVLESSSRGERAYDIYSRLLRERIVCLHGPVTEEMSSVVCAQLLFLEAEAPSKPVFMYINSPGGLVTAGLAIYDTMQYIQPDCHTICMGQAASMGSLLLAGGAKGCRSALPNSRIMLHQPSGGAQGMASDIAIQAEEILKLRSRLNGLYVEHTGRELSEIEKVMDRDTFMSSEEATEFGVIDEILVKRPEAEQGGGD</sequence>
<evidence type="ECO:0000313" key="10">
    <source>
        <dbReference type="Proteomes" id="UP001165065"/>
    </source>
</evidence>
<comment type="caution">
    <text evidence="9">The sequence shown here is derived from an EMBL/GenBank/DDBJ whole genome shotgun (WGS) entry which is preliminary data.</text>
</comment>
<dbReference type="InterPro" id="IPR023562">
    <property type="entry name" value="ClpP/TepA"/>
</dbReference>
<dbReference type="SUPFAM" id="SSF52096">
    <property type="entry name" value="ClpP/crotonase"/>
    <property type="match status" value="1"/>
</dbReference>
<dbReference type="FunFam" id="3.90.226.10:FF:000001">
    <property type="entry name" value="ATP-dependent Clp protease proteolytic subunit"/>
    <property type="match status" value="1"/>
</dbReference>
<keyword evidence="4 7" id="KW-0720">Serine protease</keyword>
<dbReference type="PROSITE" id="PS00382">
    <property type="entry name" value="CLP_PROTEASE_HIS"/>
    <property type="match status" value="1"/>
</dbReference>
<name>A0A9W7G2J1_9STRA</name>
<keyword evidence="10" id="KW-1185">Reference proteome</keyword>
<accession>A0A9W7G2J1</accession>
<keyword evidence="2 7" id="KW-0645">Protease</keyword>
<dbReference type="Pfam" id="PF00574">
    <property type="entry name" value="CLP_protease"/>
    <property type="match status" value="1"/>
</dbReference>
<evidence type="ECO:0000313" key="9">
    <source>
        <dbReference type="EMBL" id="GMI30046.1"/>
    </source>
</evidence>
<dbReference type="OrthoDB" id="2017408at2759"/>
<dbReference type="InterPro" id="IPR029045">
    <property type="entry name" value="ClpP/crotonase-like_dom_sf"/>
</dbReference>
<proteinExistence type="inferred from homology"/>
<gene>
    <name evidence="9" type="ORF">TrCOL_g10880</name>
</gene>
<dbReference type="AlphaFoldDB" id="A0A9W7G2J1"/>
<evidence type="ECO:0000256" key="2">
    <source>
        <dbReference type="ARBA" id="ARBA00022670"/>
    </source>
</evidence>
<dbReference type="PROSITE" id="PS00381">
    <property type="entry name" value="CLP_PROTEASE_SER"/>
    <property type="match status" value="1"/>
</dbReference>
<dbReference type="InterPro" id="IPR018215">
    <property type="entry name" value="ClpP_Ser_AS"/>
</dbReference>
<dbReference type="NCBIfam" id="NF001368">
    <property type="entry name" value="PRK00277.1"/>
    <property type="match status" value="1"/>
</dbReference>
<dbReference type="InterPro" id="IPR033135">
    <property type="entry name" value="ClpP_His_AS"/>
</dbReference>
<dbReference type="PRINTS" id="PR00127">
    <property type="entry name" value="CLPPROTEASEP"/>
</dbReference>
<organism evidence="9 10">
    <name type="scientific">Triparma columacea</name>
    <dbReference type="NCBI Taxonomy" id="722753"/>
    <lineage>
        <taxon>Eukaryota</taxon>
        <taxon>Sar</taxon>
        <taxon>Stramenopiles</taxon>
        <taxon>Ochrophyta</taxon>
        <taxon>Bolidophyceae</taxon>
        <taxon>Parmales</taxon>
        <taxon>Triparmaceae</taxon>
        <taxon>Triparma</taxon>
    </lineage>
</organism>
<evidence type="ECO:0000256" key="1">
    <source>
        <dbReference type="ARBA" id="ARBA00007039"/>
    </source>
</evidence>
<protein>
    <recommendedName>
        <fullName evidence="8">ATP-dependent Clp protease proteolytic subunit</fullName>
        <ecNumber evidence="7">3.4.21.92</ecNumber>
    </recommendedName>
</protein>
<dbReference type="EC" id="3.4.21.92" evidence="7"/>
<evidence type="ECO:0000256" key="7">
    <source>
        <dbReference type="RuleBase" id="RU000549"/>
    </source>
</evidence>
<dbReference type="CDD" id="cd07017">
    <property type="entry name" value="S14_ClpP_2"/>
    <property type="match status" value="1"/>
</dbReference>
<dbReference type="GO" id="GO:0009368">
    <property type="term" value="C:endopeptidase Clp complex"/>
    <property type="evidence" value="ECO:0007669"/>
    <property type="project" value="TreeGrafter"/>
</dbReference>
<evidence type="ECO:0000256" key="5">
    <source>
        <dbReference type="PROSITE-ProRule" id="PRU10085"/>
    </source>
</evidence>
<dbReference type="PANTHER" id="PTHR10381">
    <property type="entry name" value="ATP-DEPENDENT CLP PROTEASE PROTEOLYTIC SUBUNIT"/>
    <property type="match status" value="1"/>
</dbReference>
<comment type="similarity">
    <text evidence="1 8">Belongs to the peptidase S14 family.</text>
</comment>
<dbReference type="PANTHER" id="PTHR10381:SF11">
    <property type="entry name" value="ATP-DEPENDENT CLP PROTEASE PROTEOLYTIC SUBUNIT, MITOCHONDRIAL"/>
    <property type="match status" value="1"/>
</dbReference>
<evidence type="ECO:0000256" key="8">
    <source>
        <dbReference type="RuleBase" id="RU003567"/>
    </source>
</evidence>
<dbReference type="Proteomes" id="UP001165065">
    <property type="component" value="Unassembled WGS sequence"/>
</dbReference>
<dbReference type="GO" id="GO:0006515">
    <property type="term" value="P:protein quality control for misfolded or incompletely synthesized proteins"/>
    <property type="evidence" value="ECO:0007669"/>
    <property type="project" value="TreeGrafter"/>
</dbReference>